<feature type="transmembrane region" description="Helical" evidence="7">
    <location>
        <begin position="139"/>
        <end position="161"/>
    </location>
</feature>
<feature type="transmembrane region" description="Helical" evidence="7">
    <location>
        <begin position="189"/>
        <end position="209"/>
    </location>
</feature>
<keyword evidence="10" id="KW-1185">Reference proteome</keyword>
<feature type="domain" description="ABC transmembrane type-1" evidence="8">
    <location>
        <begin position="70"/>
        <end position="261"/>
    </location>
</feature>
<dbReference type="InterPro" id="IPR010065">
    <property type="entry name" value="AA_ABC_transptr_permease_3TM"/>
</dbReference>
<evidence type="ECO:0000256" key="6">
    <source>
        <dbReference type="ARBA" id="ARBA00023136"/>
    </source>
</evidence>
<dbReference type="NCBIfam" id="TIGR01726">
    <property type="entry name" value="HEQRo_perm_3TM"/>
    <property type="match status" value="1"/>
</dbReference>
<dbReference type="Gene3D" id="1.10.3720.10">
    <property type="entry name" value="MetI-like"/>
    <property type="match status" value="1"/>
</dbReference>
<accession>A0ABW6PQ16</accession>
<evidence type="ECO:0000313" key="10">
    <source>
        <dbReference type="Proteomes" id="UP001601444"/>
    </source>
</evidence>
<keyword evidence="2 7" id="KW-0813">Transport</keyword>
<feature type="transmembrane region" description="Helical" evidence="7">
    <location>
        <begin position="101"/>
        <end position="127"/>
    </location>
</feature>
<keyword evidence="3" id="KW-1003">Cell membrane</keyword>
<dbReference type="EMBL" id="JBIAMX010000009">
    <property type="protein sequence ID" value="MFF0544509.1"/>
    <property type="molecule type" value="Genomic_DNA"/>
</dbReference>
<keyword evidence="6 7" id="KW-0472">Membrane</keyword>
<organism evidence="9 10">
    <name type="scientific">Nocardia thailandica</name>
    <dbReference type="NCBI Taxonomy" id="257275"/>
    <lineage>
        <taxon>Bacteria</taxon>
        <taxon>Bacillati</taxon>
        <taxon>Actinomycetota</taxon>
        <taxon>Actinomycetes</taxon>
        <taxon>Mycobacteriales</taxon>
        <taxon>Nocardiaceae</taxon>
        <taxon>Nocardia</taxon>
    </lineage>
</organism>
<dbReference type="PROSITE" id="PS50928">
    <property type="entry name" value="ABC_TM1"/>
    <property type="match status" value="1"/>
</dbReference>
<comment type="caution">
    <text evidence="9">The sequence shown here is derived from an EMBL/GenBank/DDBJ whole genome shotgun (WGS) entry which is preliminary data.</text>
</comment>
<evidence type="ECO:0000256" key="4">
    <source>
        <dbReference type="ARBA" id="ARBA00022692"/>
    </source>
</evidence>
<name>A0ABW6PQ16_9NOCA</name>
<keyword evidence="4 7" id="KW-0812">Transmembrane</keyword>
<feature type="transmembrane region" description="Helical" evidence="7">
    <location>
        <begin position="240"/>
        <end position="262"/>
    </location>
</feature>
<evidence type="ECO:0000259" key="8">
    <source>
        <dbReference type="PROSITE" id="PS50928"/>
    </source>
</evidence>
<protein>
    <submittedName>
        <fullName evidence="9">Amino acid ABC transporter permease</fullName>
    </submittedName>
</protein>
<dbReference type="PANTHER" id="PTHR30614:SF21">
    <property type="entry name" value="AMINO ACID ABC TRANSPORTER PERMEASE"/>
    <property type="match status" value="1"/>
</dbReference>
<evidence type="ECO:0000313" key="9">
    <source>
        <dbReference type="EMBL" id="MFF0544509.1"/>
    </source>
</evidence>
<feature type="transmembrane region" description="Helical" evidence="7">
    <location>
        <begin position="74"/>
        <end position="94"/>
    </location>
</feature>
<feature type="transmembrane region" description="Helical" evidence="7">
    <location>
        <begin position="21"/>
        <end position="39"/>
    </location>
</feature>
<evidence type="ECO:0000256" key="7">
    <source>
        <dbReference type="RuleBase" id="RU363032"/>
    </source>
</evidence>
<evidence type="ECO:0000256" key="2">
    <source>
        <dbReference type="ARBA" id="ARBA00022448"/>
    </source>
</evidence>
<dbReference type="Pfam" id="PF00528">
    <property type="entry name" value="BPD_transp_1"/>
    <property type="match status" value="1"/>
</dbReference>
<dbReference type="SUPFAM" id="SSF161098">
    <property type="entry name" value="MetI-like"/>
    <property type="match status" value="1"/>
</dbReference>
<dbReference type="InterPro" id="IPR000515">
    <property type="entry name" value="MetI-like"/>
</dbReference>
<dbReference type="Proteomes" id="UP001601444">
    <property type="component" value="Unassembled WGS sequence"/>
</dbReference>
<evidence type="ECO:0000256" key="1">
    <source>
        <dbReference type="ARBA" id="ARBA00004651"/>
    </source>
</evidence>
<dbReference type="RefSeq" id="WP_043654166.1">
    <property type="nucleotide sequence ID" value="NZ_JBIAMX010000009.1"/>
</dbReference>
<comment type="similarity">
    <text evidence="7">Belongs to the binding-protein-dependent transport system permease family.</text>
</comment>
<reference evidence="9 10" key="1">
    <citation type="submission" date="2024-10" db="EMBL/GenBank/DDBJ databases">
        <title>The Natural Products Discovery Center: Release of the First 8490 Sequenced Strains for Exploring Actinobacteria Biosynthetic Diversity.</title>
        <authorList>
            <person name="Kalkreuter E."/>
            <person name="Kautsar S.A."/>
            <person name="Yang D."/>
            <person name="Bader C.D."/>
            <person name="Teijaro C.N."/>
            <person name="Fluegel L."/>
            <person name="Davis C.M."/>
            <person name="Simpson J.R."/>
            <person name="Lauterbach L."/>
            <person name="Steele A.D."/>
            <person name="Gui C."/>
            <person name="Meng S."/>
            <person name="Li G."/>
            <person name="Viehrig K."/>
            <person name="Ye F."/>
            <person name="Su P."/>
            <person name="Kiefer A.F."/>
            <person name="Nichols A."/>
            <person name="Cepeda A.J."/>
            <person name="Yan W."/>
            <person name="Fan B."/>
            <person name="Jiang Y."/>
            <person name="Adhikari A."/>
            <person name="Zheng C.-J."/>
            <person name="Schuster L."/>
            <person name="Cowan T.M."/>
            <person name="Smanski M.J."/>
            <person name="Chevrette M.G."/>
            <person name="De Carvalho L.P.S."/>
            <person name="Shen B."/>
        </authorList>
    </citation>
    <scope>NUCLEOTIDE SEQUENCE [LARGE SCALE GENOMIC DNA]</scope>
    <source>
        <strain evidence="9 10">NPDC004045</strain>
    </source>
</reference>
<dbReference type="PANTHER" id="PTHR30614">
    <property type="entry name" value="MEMBRANE COMPONENT OF AMINO ACID ABC TRANSPORTER"/>
    <property type="match status" value="1"/>
</dbReference>
<evidence type="ECO:0000256" key="3">
    <source>
        <dbReference type="ARBA" id="ARBA00022475"/>
    </source>
</evidence>
<dbReference type="CDD" id="cd06261">
    <property type="entry name" value="TM_PBP2"/>
    <property type="match status" value="1"/>
</dbReference>
<sequence>MTREASVLYDAPGPKAKVRNVIYSVIVAVAVVAALAYVYRGLADQGQFDADKWKPFLEADIWKTYLLPGLQGTLTAAVLSIVFALVLGMLFGVLRLSDHRAVRWIAGAFVEVARAIPVLVLMIFLYALYAEYDVFQSDYLALGAVVTALTIYNSAVIADIVRAGIRSLPRGQTEAAVALGLRKGQLMRLILLPQAVTAMLPALISQMVVALKDSALGYVITYEELVRNGLQLGAAERNTIPALIVVAIIMIALNMTLSQVATRVERRLRTRKKGKAVVAADTVLPAPGVDMGK</sequence>
<evidence type="ECO:0000256" key="5">
    <source>
        <dbReference type="ARBA" id="ARBA00022989"/>
    </source>
</evidence>
<proteinExistence type="inferred from homology"/>
<keyword evidence="5 7" id="KW-1133">Transmembrane helix</keyword>
<dbReference type="InterPro" id="IPR043429">
    <property type="entry name" value="ArtM/GltK/GlnP/TcyL/YhdX-like"/>
</dbReference>
<gene>
    <name evidence="9" type="ORF">ACFYTF_16895</name>
</gene>
<comment type="subcellular location">
    <subcellularLocation>
        <location evidence="1 7">Cell membrane</location>
        <topology evidence="1 7">Multi-pass membrane protein</topology>
    </subcellularLocation>
</comment>
<dbReference type="InterPro" id="IPR035906">
    <property type="entry name" value="MetI-like_sf"/>
</dbReference>